<keyword evidence="1" id="KW-0472">Membrane</keyword>
<protein>
    <submittedName>
        <fullName evidence="2">Uncharacterized protein</fullName>
    </submittedName>
</protein>
<evidence type="ECO:0000256" key="1">
    <source>
        <dbReference type="SAM" id="Phobius"/>
    </source>
</evidence>
<dbReference type="PANTHER" id="PTHR33868:SF2">
    <property type="entry name" value="EXPRESSED PROTEIN"/>
    <property type="match status" value="1"/>
</dbReference>
<sequence length="332" mass="38096">MYTLYIQVTRNPIIRAVWQRTANRYFIQEDAKRAPKLASVSSVISKIETKPVNPADLNDSFPLPDEKSFYSNLESDSKWWLQLQPDYMYQRGLTSEQQVNPNPHQFVENQDVGSFSSVDSVSSRESYEFVQMDSVELPWWKMTEKDDLDSFVSKKSHILIENCDLHGPMLMGSEPPMIKCGQYAISRGETQRDTSKTKILEALCHSQTRAREAEIAAKKAYAEKEHAIKLVFKQASQIFAYRQWIYLLQIENLCYQNKNNKSDQISFSPYKIGKLDKSMKKVAPAKGKRRRSKRGFGRFEHNLGKYAVVFVVGLGIVGAGLLLGWTVGWMLI</sequence>
<dbReference type="AlphaFoldDB" id="A0A251RUM6"/>
<dbReference type="InParanoid" id="A0A251RUM6"/>
<feature type="transmembrane region" description="Helical" evidence="1">
    <location>
        <begin position="306"/>
        <end position="331"/>
    </location>
</feature>
<evidence type="ECO:0000313" key="2">
    <source>
        <dbReference type="EMBL" id="OTF87574.1"/>
    </source>
</evidence>
<dbReference type="OMA" id="EFWYSDD"/>
<keyword evidence="1" id="KW-0812">Transmembrane</keyword>
<keyword evidence="3" id="KW-1185">Reference proteome</keyword>
<dbReference type="FunCoup" id="A0A251RUM6">
    <property type="interactions" value="1382"/>
</dbReference>
<keyword evidence="1" id="KW-1133">Transmembrane helix</keyword>
<gene>
    <name evidence="2" type="ORF">HannXRQ_Chr17g0563361</name>
</gene>
<dbReference type="PANTHER" id="PTHR33868">
    <property type="entry name" value="EXPRESSED PROTEIN"/>
    <property type="match status" value="1"/>
</dbReference>
<organism evidence="2 3">
    <name type="scientific">Helianthus annuus</name>
    <name type="common">Common sunflower</name>
    <dbReference type="NCBI Taxonomy" id="4232"/>
    <lineage>
        <taxon>Eukaryota</taxon>
        <taxon>Viridiplantae</taxon>
        <taxon>Streptophyta</taxon>
        <taxon>Embryophyta</taxon>
        <taxon>Tracheophyta</taxon>
        <taxon>Spermatophyta</taxon>
        <taxon>Magnoliopsida</taxon>
        <taxon>eudicotyledons</taxon>
        <taxon>Gunneridae</taxon>
        <taxon>Pentapetalae</taxon>
        <taxon>asterids</taxon>
        <taxon>campanulids</taxon>
        <taxon>Asterales</taxon>
        <taxon>Asteraceae</taxon>
        <taxon>Asteroideae</taxon>
        <taxon>Heliantheae alliance</taxon>
        <taxon>Heliantheae</taxon>
        <taxon>Helianthus</taxon>
    </lineage>
</organism>
<proteinExistence type="predicted"/>
<evidence type="ECO:0000313" key="3">
    <source>
        <dbReference type="Proteomes" id="UP000215914"/>
    </source>
</evidence>
<dbReference type="EMBL" id="CM007906">
    <property type="protein sequence ID" value="OTF87574.1"/>
    <property type="molecule type" value="Genomic_DNA"/>
</dbReference>
<reference evidence="3" key="1">
    <citation type="journal article" date="2017" name="Nature">
        <title>The sunflower genome provides insights into oil metabolism, flowering and Asterid evolution.</title>
        <authorList>
            <person name="Badouin H."/>
            <person name="Gouzy J."/>
            <person name="Grassa C.J."/>
            <person name="Murat F."/>
            <person name="Staton S.E."/>
            <person name="Cottret L."/>
            <person name="Lelandais-Briere C."/>
            <person name="Owens G.L."/>
            <person name="Carrere S."/>
            <person name="Mayjonade B."/>
            <person name="Legrand L."/>
            <person name="Gill N."/>
            <person name="Kane N.C."/>
            <person name="Bowers J.E."/>
            <person name="Hubner S."/>
            <person name="Bellec A."/>
            <person name="Berard A."/>
            <person name="Berges H."/>
            <person name="Blanchet N."/>
            <person name="Boniface M.C."/>
            <person name="Brunel D."/>
            <person name="Catrice O."/>
            <person name="Chaidir N."/>
            <person name="Claudel C."/>
            <person name="Donnadieu C."/>
            <person name="Faraut T."/>
            <person name="Fievet G."/>
            <person name="Helmstetter N."/>
            <person name="King M."/>
            <person name="Knapp S.J."/>
            <person name="Lai Z."/>
            <person name="Le Paslier M.C."/>
            <person name="Lippi Y."/>
            <person name="Lorenzon L."/>
            <person name="Mandel J.R."/>
            <person name="Marage G."/>
            <person name="Marchand G."/>
            <person name="Marquand E."/>
            <person name="Bret-Mestries E."/>
            <person name="Morien E."/>
            <person name="Nambeesan S."/>
            <person name="Nguyen T."/>
            <person name="Pegot-Espagnet P."/>
            <person name="Pouilly N."/>
            <person name="Raftis F."/>
            <person name="Sallet E."/>
            <person name="Schiex T."/>
            <person name="Thomas J."/>
            <person name="Vandecasteele C."/>
            <person name="Vares D."/>
            <person name="Vear F."/>
            <person name="Vautrin S."/>
            <person name="Crespi M."/>
            <person name="Mangin B."/>
            <person name="Burke J.M."/>
            <person name="Salse J."/>
            <person name="Munos S."/>
            <person name="Vincourt P."/>
            <person name="Rieseberg L.H."/>
            <person name="Langlade N.B."/>
        </authorList>
    </citation>
    <scope>NUCLEOTIDE SEQUENCE [LARGE SCALE GENOMIC DNA]</scope>
    <source>
        <strain evidence="3">cv. SF193</strain>
    </source>
</reference>
<dbReference type="Proteomes" id="UP000215914">
    <property type="component" value="Chromosome 17"/>
</dbReference>
<accession>A0A251RUM6</accession>
<name>A0A251RUM6_HELAN</name>